<keyword evidence="4" id="KW-0862">Zinc</keyword>
<dbReference type="PANTHER" id="PTHR23057:SF0">
    <property type="entry name" value="JUXTAPOSED WITH ANOTHER ZINC FINGER PROTEIN 1"/>
    <property type="match status" value="1"/>
</dbReference>
<reference evidence="8" key="1">
    <citation type="submission" date="2020-05" db="EMBL/GenBank/DDBJ databases">
        <title>Phylogenomic resolution of chytrid fungi.</title>
        <authorList>
            <person name="Stajich J.E."/>
            <person name="Amses K."/>
            <person name="Simmons R."/>
            <person name="Seto K."/>
            <person name="Myers J."/>
            <person name="Bonds A."/>
            <person name="Quandt C.A."/>
            <person name="Barry K."/>
            <person name="Liu P."/>
            <person name="Grigoriev I."/>
            <person name="Longcore J.E."/>
            <person name="James T.Y."/>
        </authorList>
    </citation>
    <scope>NUCLEOTIDE SEQUENCE</scope>
    <source>
        <strain evidence="8">JEL0513</strain>
    </source>
</reference>
<keyword evidence="3 5" id="KW-0863">Zinc-finger</keyword>
<name>A0AAD5T296_9FUNG</name>
<evidence type="ECO:0000256" key="4">
    <source>
        <dbReference type="ARBA" id="ARBA00022833"/>
    </source>
</evidence>
<dbReference type="AlphaFoldDB" id="A0AAD5T296"/>
<evidence type="ECO:0000256" key="2">
    <source>
        <dbReference type="ARBA" id="ARBA00022737"/>
    </source>
</evidence>
<gene>
    <name evidence="8" type="primary">SFP1_4</name>
    <name evidence="8" type="ORF">HK100_010501</name>
</gene>
<feature type="region of interest" description="Disordered" evidence="6">
    <location>
        <begin position="440"/>
        <end position="461"/>
    </location>
</feature>
<accession>A0AAD5T296</accession>
<keyword evidence="2" id="KW-0677">Repeat</keyword>
<feature type="region of interest" description="Disordered" evidence="6">
    <location>
        <begin position="909"/>
        <end position="929"/>
    </location>
</feature>
<dbReference type="PANTHER" id="PTHR23057">
    <property type="entry name" value="JUXTAPOSED WITH ANOTHER ZINC FINGER PROTEIN 1"/>
    <property type="match status" value="1"/>
</dbReference>
<evidence type="ECO:0000313" key="9">
    <source>
        <dbReference type="Proteomes" id="UP001211907"/>
    </source>
</evidence>
<dbReference type="InterPro" id="IPR051580">
    <property type="entry name" value="ZnF-Chromatin_assoc"/>
</dbReference>
<dbReference type="EMBL" id="JADGJH010000582">
    <property type="protein sequence ID" value="KAJ3125998.1"/>
    <property type="molecule type" value="Genomic_DNA"/>
</dbReference>
<dbReference type="GO" id="GO:0005634">
    <property type="term" value="C:nucleus"/>
    <property type="evidence" value="ECO:0007669"/>
    <property type="project" value="TreeGrafter"/>
</dbReference>
<feature type="domain" description="C2H2-type" evidence="7">
    <location>
        <begin position="879"/>
        <end position="904"/>
    </location>
</feature>
<keyword evidence="1" id="KW-0479">Metal-binding</keyword>
<dbReference type="SUPFAM" id="SSF57667">
    <property type="entry name" value="beta-beta-alpha zinc fingers"/>
    <property type="match status" value="1"/>
</dbReference>
<evidence type="ECO:0000313" key="8">
    <source>
        <dbReference type="EMBL" id="KAJ3125998.1"/>
    </source>
</evidence>
<evidence type="ECO:0000256" key="6">
    <source>
        <dbReference type="SAM" id="MobiDB-lite"/>
    </source>
</evidence>
<evidence type="ECO:0000256" key="1">
    <source>
        <dbReference type="ARBA" id="ARBA00022723"/>
    </source>
</evidence>
<dbReference type="GO" id="GO:0008270">
    <property type="term" value="F:zinc ion binding"/>
    <property type="evidence" value="ECO:0007669"/>
    <property type="project" value="UniProtKB-KW"/>
</dbReference>
<evidence type="ECO:0000259" key="7">
    <source>
        <dbReference type="PROSITE" id="PS50157"/>
    </source>
</evidence>
<proteinExistence type="predicted"/>
<sequence>MQLPSPTSSSASTLSANILSSKLTPSSDRNTSPTASNNLFSPKLSAAAAPGIIAYSQSPSLGASAAKKRTASTSALGNIPSLSSSLEQSMSLQGYMGSIGVPGIKSGFNVGSFGNEPTFLEQEFCKDFFCCGIVLPDLHELNRHIQEFHSELSRGESNRNNVDVSLEALLLNELILGPPPPPLSSQNLSKLTEKVSAASLKNESPKLSAMFTPPTSLSPELTSSSADDAYSQALLGETFDDESTTQFSFLDESAFAPNNVSVTTHPRRDTIDTLLALAVGRNGDIESKASSDDFDLLTFDDGVREDVILTADDDVNMDILLQLENMGMHPHSNGDGDEGLLEQSLGLMFFQFNATRGPLLNSGNFDSRSPPVAPSVRFGPHHERIEASSSISLAEIYRENEEYANAPESGRIPMPSTISLMKPASNYDSQHLLYSENNHGESDYEISDSSSSIDESDGEFDSKYWSSTDSSTNALFNYLNTNNHAKPSTVRGSLPLAGNSRRTLSIPGTKPTLETIKNRSCPSSVSRNRKATTRSSSINGRQHQRKSTKKMRVSTASLFSVQPPSYIVTASSPGILSPRMTSTSLSTMMQQQRYRKSQQKNSQLGGICDMHILSGADVGPSMVDSIFTTSGRRCDTSGRSTLSASIAALNTLDSGTYFYDQEYEDDDDEIGLATMAAEIMLKRKSGGGDAGLGQSLAIGTSSLQSAVVLRKSRGVSKSNLRKAAEANEAKAVRAAAAAASKLRKTAAAEAAAAAAEAAKIIIAMDPEFVGRFKTRAIAEQAAVTVEALKEGATLADLVIQRLPKVKLGEEKRLKLGLLSILDPDTAEKRFFCPVCKKEYKNANGLKYHLNHSHIEPNELPSGYYFGKKKKEAEDMSKPFVCTVNQCGKRYKNLNGLKYHIEHGHNMPGVANDVGNQCDSDESDDDSGNE</sequence>
<dbReference type="InterPro" id="IPR036236">
    <property type="entry name" value="Znf_C2H2_sf"/>
</dbReference>
<keyword evidence="9" id="KW-1185">Reference proteome</keyword>
<comment type="caution">
    <text evidence="8">The sequence shown here is derived from an EMBL/GenBank/DDBJ whole genome shotgun (WGS) entry which is preliminary data.</text>
</comment>
<organism evidence="8 9">
    <name type="scientific">Physocladia obscura</name>
    <dbReference type="NCBI Taxonomy" id="109957"/>
    <lineage>
        <taxon>Eukaryota</taxon>
        <taxon>Fungi</taxon>
        <taxon>Fungi incertae sedis</taxon>
        <taxon>Chytridiomycota</taxon>
        <taxon>Chytridiomycota incertae sedis</taxon>
        <taxon>Chytridiomycetes</taxon>
        <taxon>Chytridiales</taxon>
        <taxon>Chytriomycetaceae</taxon>
        <taxon>Physocladia</taxon>
    </lineage>
</organism>
<feature type="domain" description="C2H2-type" evidence="7">
    <location>
        <begin position="830"/>
        <end position="858"/>
    </location>
</feature>
<dbReference type="SMART" id="SM00355">
    <property type="entry name" value="ZnF_C2H2"/>
    <property type="match status" value="3"/>
</dbReference>
<dbReference type="Gene3D" id="3.30.160.60">
    <property type="entry name" value="Classic Zinc Finger"/>
    <property type="match status" value="1"/>
</dbReference>
<feature type="region of interest" description="Disordered" evidence="6">
    <location>
        <begin position="482"/>
        <end position="551"/>
    </location>
</feature>
<feature type="compositionally biased region" description="Acidic residues" evidence="6">
    <location>
        <begin position="918"/>
        <end position="929"/>
    </location>
</feature>
<evidence type="ECO:0000256" key="5">
    <source>
        <dbReference type="PROSITE-ProRule" id="PRU00042"/>
    </source>
</evidence>
<dbReference type="Proteomes" id="UP001211907">
    <property type="component" value="Unassembled WGS sequence"/>
</dbReference>
<dbReference type="PROSITE" id="PS00028">
    <property type="entry name" value="ZINC_FINGER_C2H2_1"/>
    <property type="match status" value="2"/>
</dbReference>
<protein>
    <submittedName>
        <fullName evidence="8">Transcriptional regulator of ribosomal biogenesis proteins</fullName>
    </submittedName>
</protein>
<feature type="compositionally biased region" description="Basic residues" evidence="6">
    <location>
        <begin position="542"/>
        <end position="551"/>
    </location>
</feature>
<evidence type="ECO:0000256" key="3">
    <source>
        <dbReference type="ARBA" id="ARBA00022771"/>
    </source>
</evidence>
<dbReference type="PROSITE" id="PS50157">
    <property type="entry name" value="ZINC_FINGER_C2H2_2"/>
    <property type="match status" value="2"/>
</dbReference>
<dbReference type="InterPro" id="IPR013087">
    <property type="entry name" value="Znf_C2H2_type"/>
</dbReference>